<accession>A1ZE58</accession>
<protein>
    <submittedName>
        <fullName evidence="1">Uncharacterized protein</fullName>
    </submittedName>
</protein>
<gene>
    <name evidence="1" type="ORF">M23134_04199</name>
</gene>
<organism evidence="1 2">
    <name type="scientific">Microscilla marina ATCC 23134</name>
    <dbReference type="NCBI Taxonomy" id="313606"/>
    <lineage>
        <taxon>Bacteria</taxon>
        <taxon>Pseudomonadati</taxon>
        <taxon>Bacteroidota</taxon>
        <taxon>Cytophagia</taxon>
        <taxon>Cytophagales</taxon>
        <taxon>Microscillaceae</taxon>
        <taxon>Microscilla</taxon>
    </lineage>
</organism>
<proteinExistence type="predicted"/>
<evidence type="ECO:0000313" key="2">
    <source>
        <dbReference type="Proteomes" id="UP000004095"/>
    </source>
</evidence>
<dbReference type="Proteomes" id="UP000004095">
    <property type="component" value="Unassembled WGS sequence"/>
</dbReference>
<name>A1ZE58_MICM2</name>
<sequence length="40" mass="4781">MQLFKVAFTQNFVFKLSDAKFFRKLENIFHQPKVTDLCLS</sequence>
<keyword evidence="2" id="KW-1185">Reference proteome</keyword>
<evidence type="ECO:0000313" key="1">
    <source>
        <dbReference type="EMBL" id="EAY31366.1"/>
    </source>
</evidence>
<dbReference type="AlphaFoldDB" id="A1ZE58"/>
<comment type="caution">
    <text evidence="1">The sequence shown here is derived from an EMBL/GenBank/DDBJ whole genome shotgun (WGS) entry which is preliminary data.</text>
</comment>
<reference evidence="1 2" key="1">
    <citation type="submission" date="2007-01" db="EMBL/GenBank/DDBJ databases">
        <authorList>
            <person name="Haygood M."/>
            <person name="Podell S."/>
            <person name="Anderson C."/>
            <person name="Hopkinson B."/>
            <person name="Roe K."/>
            <person name="Barbeau K."/>
            <person name="Gaasterland T."/>
            <person name="Ferriera S."/>
            <person name="Johnson J."/>
            <person name="Kravitz S."/>
            <person name="Beeson K."/>
            <person name="Sutton G."/>
            <person name="Rogers Y.-H."/>
            <person name="Friedman R."/>
            <person name="Frazier M."/>
            <person name="Venter J.C."/>
        </authorList>
    </citation>
    <scope>NUCLEOTIDE SEQUENCE [LARGE SCALE GENOMIC DNA]</scope>
    <source>
        <strain evidence="1 2">ATCC 23134</strain>
    </source>
</reference>
<dbReference type="EMBL" id="AAWS01000003">
    <property type="protein sequence ID" value="EAY31366.1"/>
    <property type="molecule type" value="Genomic_DNA"/>
</dbReference>